<dbReference type="Bgee" id="ENSMNEG00000031552">
    <property type="expression patterns" value="Expressed in liver and 5 other cell types or tissues"/>
</dbReference>
<dbReference type="Ensembl" id="ENSMNET00000039029.1">
    <property type="protein sequence ID" value="ENSMNEP00000014823.1"/>
    <property type="gene ID" value="ENSMNEG00000031552.1"/>
</dbReference>
<dbReference type="Proteomes" id="UP000233120">
    <property type="component" value="Unassembled WGS sequence"/>
</dbReference>
<dbReference type="Gene3D" id="2.130.10.10">
    <property type="entry name" value="YVTN repeat-like/Quinoprotein amine dehydrogenase"/>
    <property type="match status" value="1"/>
</dbReference>
<dbReference type="InterPro" id="IPR015943">
    <property type="entry name" value="WD40/YVTN_repeat-like_dom_sf"/>
</dbReference>
<evidence type="ECO:0000313" key="1">
    <source>
        <dbReference type="Ensembl" id="ENSMNEP00000014823.1"/>
    </source>
</evidence>
<reference evidence="1" key="1">
    <citation type="submission" date="2025-08" db="UniProtKB">
        <authorList>
            <consortium name="Ensembl"/>
        </authorList>
    </citation>
    <scope>IDENTIFICATION</scope>
</reference>
<accession>A0A2K6BTT8</accession>
<name>A0A2K6BTT8_MACNE</name>
<dbReference type="AlphaFoldDB" id="A0A2K6BTT8"/>
<sequence>MGPCRAPELYRAPFPLLGLQVDPSTGLLIAAGGGGAAKAGIKNVIWGFRWVALSQPA</sequence>
<proteinExistence type="predicted"/>
<keyword evidence="2" id="KW-1185">Reference proteome</keyword>
<dbReference type="GeneTree" id="ENSGT00390000018031"/>
<protein>
    <submittedName>
        <fullName evidence="1">Uncharacterized protein</fullName>
    </submittedName>
</protein>
<organism evidence="1 2">
    <name type="scientific">Macaca nemestrina</name>
    <name type="common">Pig-tailed macaque</name>
    <dbReference type="NCBI Taxonomy" id="9545"/>
    <lineage>
        <taxon>Eukaryota</taxon>
        <taxon>Metazoa</taxon>
        <taxon>Chordata</taxon>
        <taxon>Craniata</taxon>
        <taxon>Vertebrata</taxon>
        <taxon>Euteleostomi</taxon>
        <taxon>Mammalia</taxon>
        <taxon>Eutheria</taxon>
        <taxon>Euarchontoglires</taxon>
        <taxon>Primates</taxon>
        <taxon>Haplorrhini</taxon>
        <taxon>Catarrhini</taxon>
        <taxon>Cercopithecidae</taxon>
        <taxon>Cercopithecinae</taxon>
        <taxon>Macaca</taxon>
    </lineage>
</organism>
<evidence type="ECO:0000313" key="2">
    <source>
        <dbReference type="Proteomes" id="UP000233120"/>
    </source>
</evidence>
<reference evidence="1" key="2">
    <citation type="submission" date="2025-09" db="UniProtKB">
        <authorList>
            <consortium name="Ensembl"/>
        </authorList>
    </citation>
    <scope>IDENTIFICATION</scope>
</reference>